<keyword evidence="3" id="KW-1185">Reference proteome</keyword>
<gene>
    <name evidence="2" type="ORF">ARMGADRAFT_482964</name>
</gene>
<dbReference type="AlphaFoldDB" id="A0A2H3EC49"/>
<name>A0A2H3EC49_ARMGA</name>
<evidence type="ECO:0000256" key="1">
    <source>
        <dbReference type="SAM" id="MobiDB-lite"/>
    </source>
</evidence>
<evidence type="ECO:0000313" key="3">
    <source>
        <dbReference type="Proteomes" id="UP000217790"/>
    </source>
</evidence>
<proteinExistence type="predicted"/>
<dbReference type="InParanoid" id="A0A2H3EC49"/>
<accession>A0A2H3EC49</accession>
<evidence type="ECO:0000313" key="2">
    <source>
        <dbReference type="EMBL" id="PBK98897.1"/>
    </source>
</evidence>
<reference evidence="3" key="1">
    <citation type="journal article" date="2017" name="Nat. Ecol. Evol.">
        <title>Genome expansion and lineage-specific genetic innovations in the forest pathogenic fungi Armillaria.</title>
        <authorList>
            <person name="Sipos G."/>
            <person name="Prasanna A.N."/>
            <person name="Walter M.C."/>
            <person name="O'Connor E."/>
            <person name="Balint B."/>
            <person name="Krizsan K."/>
            <person name="Kiss B."/>
            <person name="Hess J."/>
            <person name="Varga T."/>
            <person name="Slot J."/>
            <person name="Riley R."/>
            <person name="Boka B."/>
            <person name="Rigling D."/>
            <person name="Barry K."/>
            <person name="Lee J."/>
            <person name="Mihaltcheva S."/>
            <person name="LaButti K."/>
            <person name="Lipzen A."/>
            <person name="Waldron R."/>
            <person name="Moloney N.M."/>
            <person name="Sperisen C."/>
            <person name="Kredics L."/>
            <person name="Vagvoelgyi C."/>
            <person name="Patrignani A."/>
            <person name="Fitzpatrick D."/>
            <person name="Nagy I."/>
            <person name="Doyle S."/>
            <person name="Anderson J.B."/>
            <person name="Grigoriev I.V."/>
            <person name="Gueldener U."/>
            <person name="Muensterkoetter M."/>
            <person name="Nagy L.G."/>
        </authorList>
    </citation>
    <scope>NUCLEOTIDE SEQUENCE [LARGE SCALE GENOMIC DNA]</scope>
    <source>
        <strain evidence="3">Ar21-2</strain>
    </source>
</reference>
<organism evidence="2 3">
    <name type="scientific">Armillaria gallica</name>
    <name type="common">Bulbous honey fungus</name>
    <name type="synonym">Armillaria bulbosa</name>
    <dbReference type="NCBI Taxonomy" id="47427"/>
    <lineage>
        <taxon>Eukaryota</taxon>
        <taxon>Fungi</taxon>
        <taxon>Dikarya</taxon>
        <taxon>Basidiomycota</taxon>
        <taxon>Agaricomycotina</taxon>
        <taxon>Agaricomycetes</taxon>
        <taxon>Agaricomycetidae</taxon>
        <taxon>Agaricales</taxon>
        <taxon>Marasmiineae</taxon>
        <taxon>Physalacriaceae</taxon>
        <taxon>Armillaria</taxon>
    </lineage>
</organism>
<dbReference type="Proteomes" id="UP000217790">
    <property type="component" value="Unassembled WGS sequence"/>
</dbReference>
<protein>
    <submittedName>
        <fullName evidence="2">Uncharacterized protein</fullName>
    </submittedName>
</protein>
<feature type="region of interest" description="Disordered" evidence="1">
    <location>
        <begin position="1"/>
        <end position="55"/>
    </location>
</feature>
<sequence length="154" mass="16930">MQVTSSVEQSLPIAKIQPRSPSMTEQQHLDANPAQFSNGNFGAVPPQEEGGEIVSSPHNFWGAAPYSTGIYYLVSSPDPLTYTNASNVPDCATNSQPFGYQYVSRYVDPVPRDLPPLVAPMITTKPKMLQPIRTISMRGTMVIRHRRQPSVGRS</sequence>
<dbReference type="EMBL" id="KZ293647">
    <property type="protein sequence ID" value="PBK98897.1"/>
    <property type="molecule type" value="Genomic_DNA"/>
</dbReference>